<dbReference type="GO" id="GO:0015276">
    <property type="term" value="F:ligand-gated monoatomic ion channel activity"/>
    <property type="evidence" value="ECO:0007669"/>
    <property type="project" value="InterPro"/>
</dbReference>
<name>A0A0B2PY62_GLYSO</name>
<reference evidence="13" key="1">
    <citation type="submission" date="2014-07" db="EMBL/GenBank/DDBJ databases">
        <title>Identification of a novel salt tolerance gene in wild soybean by whole-genome sequencing.</title>
        <authorList>
            <person name="Lam H.-M."/>
            <person name="Qi X."/>
            <person name="Li M.-W."/>
            <person name="Liu X."/>
            <person name="Xie M."/>
            <person name="Ni M."/>
            <person name="Xu X."/>
        </authorList>
    </citation>
    <scope>NUCLEOTIDE SEQUENCE [LARGE SCALE GENOMIC DNA]</scope>
    <source>
        <tissue evidence="13">Root</tissue>
    </source>
</reference>
<dbReference type="PANTHER" id="PTHR18966">
    <property type="entry name" value="IONOTROPIC GLUTAMATE RECEPTOR"/>
    <property type="match status" value="1"/>
</dbReference>
<dbReference type="EMBL" id="KN663078">
    <property type="protein sequence ID" value="KHN12497.1"/>
    <property type="molecule type" value="Genomic_DNA"/>
</dbReference>
<evidence type="ECO:0000259" key="12">
    <source>
        <dbReference type="Pfam" id="PF00060"/>
    </source>
</evidence>
<dbReference type="InterPro" id="IPR015683">
    <property type="entry name" value="Ionotropic_Glu_rcpt"/>
</dbReference>
<keyword evidence="7 13" id="KW-0675">Receptor</keyword>
<gene>
    <name evidence="13" type="ORF">glysoja_027883</name>
</gene>
<accession>A0A0B2PY62</accession>
<protein>
    <submittedName>
        <fullName evidence="13">Glutamate receptor 3.6</fullName>
    </submittedName>
</protein>
<evidence type="ECO:0000256" key="11">
    <source>
        <dbReference type="SAM" id="Phobius"/>
    </source>
</evidence>
<dbReference type="GO" id="GO:0016020">
    <property type="term" value="C:membrane"/>
    <property type="evidence" value="ECO:0007669"/>
    <property type="project" value="UniProtKB-SubCell"/>
</dbReference>
<dbReference type="Gene3D" id="1.10.287.70">
    <property type="match status" value="1"/>
</dbReference>
<feature type="transmembrane region" description="Helical" evidence="11">
    <location>
        <begin position="12"/>
        <end position="34"/>
    </location>
</feature>
<keyword evidence="3 11" id="KW-0812">Transmembrane</keyword>
<evidence type="ECO:0000256" key="6">
    <source>
        <dbReference type="ARBA" id="ARBA00023136"/>
    </source>
</evidence>
<keyword evidence="9" id="KW-1071">Ligand-gated ion channel</keyword>
<dbReference type="Proteomes" id="UP000053555">
    <property type="component" value="Unassembled WGS sequence"/>
</dbReference>
<evidence type="ECO:0000256" key="8">
    <source>
        <dbReference type="ARBA" id="ARBA00023180"/>
    </source>
</evidence>
<evidence type="ECO:0000256" key="4">
    <source>
        <dbReference type="ARBA" id="ARBA00022989"/>
    </source>
</evidence>
<keyword evidence="5" id="KW-0406">Ion transport</keyword>
<keyword evidence="2" id="KW-0813">Transport</keyword>
<keyword evidence="10" id="KW-0407">Ion channel</keyword>
<evidence type="ECO:0000256" key="5">
    <source>
        <dbReference type="ARBA" id="ARBA00023065"/>
    </source>
</evidence>
<evidence type="ECO:0000256" key="7">
    <source>
        <dbReference type="ARBA" id="ARBA00023170"/>
    </source>
</evidence>
<dbReference type="AlphaFoldDB" id="A0A0B2PY62"/>
<evidence type="ECO:0000256" key="2">
    <source>
        <dbReference type="ARBA" id="ARBA00022448"/>
    </source>
</evidence>
<dbReference type="SUPFAM" id="SSF53850">
    <property type="entry name" value="Periplasmic binding protein-like II"/>
    <property type="match status" value="1"/>
</dbReference>
<feature type="non-terminal residue" evidence="13">
    <location>
        <position position="1"/>
    </location>
</feature>
<evidence type="ECO:0000256" key="3">
    <source>
        <dbReference type="ARBA" id="ARBA00022692"/>
    </source>
</evidence>
<dbReference type="Pfam" id="PF00060">
    <property type="entry name" value="Lig_chan"/>
    <property type="match status" value="1"/>
</dbReference>
<evidence type="ECO:0000313" key="13">
    <source>
        <dbReference type="EMBL" id="KHN12497.1"/>
    </source>
</evidence>
<keyword evidence="8" id="KW-0325">Glycoprotein</keyword>
<comment type="subcellular location">
    <subcellularLocation>
        <location evidence="1">Membrane</location>
        <topology evidence="1">Multi-pass membrane protein</topology>
    </subcellularLocation>
</comment>
<evidence type="ECO:0000256" key="9">
    <source>
        <dbReference type="ARBA" id="ARBA00023286"/>
    </source>
</evidence>
<evidence type="ECO:0000256" key="10">
    <source>
        <dbReference type="ARBA" id="ARBA00023303"/>
    </source>
</evidence>
<organism evidence="13">
    <name type="scientific">Glycine soja</name>
    <name type="common">Wild soybean</name>
    <dbReference type="NCBI Taxonomy" id="3848"/>
    <lineage>
        <taxon>Eukaryota</taxon>
        <taxon>Viridiplantae</taxon>
        <taxon>Streptophyta</taxon>
        <taxon>Embryophyta</taxon>
        <taxon>Tracheophyta</taxon>
        <taxon>Spermatophyta</taxon>
        <taxon>Magnoliopsida</taxon>
        <taxon>eudicotyledons</taxon>
        <taxon>Gunneridae</taxon>
        <taxon>Pentapetalae</taxon>
        <taxon>rosids</taxon>
        <taxon>fabids</taxon>
        <taxon>Fabales</taxon>
        <taxon>Fabaceae</taxon>
        <taxon>Papilionoideae</taxon>
        <taxon>50 kb inversion clade</taxon>
        <taxon>NPAAA clade</taxon>
        <taxon>indigoferoid/millettioid clade</taxon>
        <taxon>Phaseoleae</taxon>
        <taxon>Glycine</taxon>
        <taxon>Glycine subgen. Soja</taxon>
    </lineage>
</organism>
<dbReference type="InterPro" id="IPR001320">
    <property type="entry name" value="Iontro_rcpt_C"/>
</dbReference>
<sequence length="132" mass="14702">EKTVSTLDWLVLIIWLFVVLILNSSYISSLTSILTMEQLSSPVKGIESLATSNERIGFLSGSFAKNYLTEELNIPRSKLIPLNSPSEYEKALKNGAANRGVTAIIDERAYMELFLATKYEYGIVGQEFTKMG</sequence>
<evidence type="ECO:0000256" key="1">
    <source>
        <dbReference type="ARBA" id="ARBA00004141"/>
    </source>
</evidence>
<feature type="domain" description="Ionotropic glutamate receptor C-terminal" evidence="12">
    <location>
        <begin position="5"/>
        <end position="65"/>
    </location>
</feature>
<keyword evidence="4 11" id="KW-1133">Transmembrane helix</keyword>
<proteinExistence type="predicted"/>
<keyword evidence="6 11" id="KW-0472">Membrane</keyword>